<keyword evidence="3" id="KW-1185">Reference proteome</keyword>
<protein>
    <submittedName>
        <fullName evidence="2">Uncharacterized protein</fullName>
    </submittedName>
</protein>
<dbReference type="Proteomes" id="UP000250140">
    <property type="component" value="Unassembled WGS sequence"/>
</dbReference>
<gene>
    <name evidence="2" type="ORF">AOQ84DRAFT_223233</name>
</gene>
<dbReference type="AlphaFoldDB" id="A0A8E2JS07"/>
<reference evidence="2 3" key="1">
    <citation type="journal article" date="2016" name="Nat. Commun.">
        <title>Ectomycorrhizal ecology is imprinted in the genome of the dominant symbiotic fungus Cenococcum geophilum.</title>
        <authorList>
            <consortium name="DOE Joint Genome Institute"/>
            <person name="Peter M."/>
            <person name="Kohler A."/>
            <person name="Ohm R.A."/>
            <person name="Kuo A."/>
            <person name="Krutzmann J."/>
            <person name="Morin E."/>
            <person name="Arend M."/>
            <person name="Barry K.W."/>
            <person name="Binder M."/>
            <person name="Choi C."/>
            <person name="Clum A."/>
            <person name="Copeland A."/>
            <person name="Grisel N."/>
            <person name="Haridas S."/>
            <person name="Kipfer T."/>
            <person name="LaButti K."/>
            <person name="Lindquist E."/>
            <person name="Lipzen A."/>
            <person name="Maire R."/>
            <person name="Meier B."/>
            <person name="Mihaltcheva S."/>
            <person name="Molinier V."/>
            <person name="Murat C."/>
            <person name="Poggeler S."/>
            <person name="Quandt C.A."/>
            <person name="Sperisen C."/>
            <person name="Tritt A."/>
            <person name="Tisserant E."/>
            <person name="Crous P.W."/>
            <person name="Henrissat B."/>
            <person name="Nehls U."/>
            <person name="Egli S."/>
            <person name="Spatafora J.W."/>
            <person name="Grigoriev I.V."/>
            <person name="Martin F.M."/>
        </authorList>
    </citation>
    <scope>NUCLEOTIDE SEQUENCE [LARGE SCALE GENOMIC DNA]</scope>
    <source>
        <strain evidence="2 3">CBS 207.34</strain>
    </source>
</reference>
<name>A0A8E2JS07_9PEZI</name>
<evidence type="ECO:0000313" key="2">
    <source>
        <dbReference type="EMBL" id="OCL07039.1"/>
    </source>
</evidence>
<evidence type="ECO:0000313" key="3">
    <source>
        <dbReference type="Proteomes" id="UP000250140"/>
    </source>
</evidence>
<sequence length="272" mass="29220">MVSRAIRRGRGWIALGGDGLKRASVQLADVVGTLVVARLGARTRSAADGGISGKREGRVVKQCGQNADRMRTETSDSNYNISTAAQPSGKNERKRRSWAEASVVGEDKAREGKRSGEWRRRCYLSAGQAMSRSPEARWLREHGGVQTRPGPAHQLKPIGRGPQRHCALLRTSPLAAPKITPRMIVSAWLLEVWSQHGASTCCQQPATGGQRPATADFCSPTTALLACPLSDRPGLPVGLLGRGATHRLRHWALARRRDLALSGAWACGGAGD</sequence>
<proteinExistence type="predicted"/>
<dbReference type="EMBL" id="KV749931">
    <property type="protein sequence ID" value="OCL07039.1"/>
    <property type="molecule type" value="Genomic_DNA"/>
</dbReference>
<feature type="region of interest" description="Disordered" evidence="1">
    <location>
        <begin position="70"/>
        <end position="111"/>
    </location>
</feature>
<organism evidence="2 3">
    <name type="scientific">Glonium stellatum</name>
    <dbReference type="NCBI Taxonomy" id="574774"/>
    <lineage>
        <taxon>Eukaryota</taxon>
        <taxon>Fungi</taxon>
        <taxon>Dikarya</taxon>
        <taxon>Ascomycota</taxon>
        <taxon>Pezizomycotina</taxon>
        <taxon>Dothideomycetes</taxon>
        <taxon>Pleosporomycetidae</taxon>
        <taxon>Gloniales</taxon>
        <taxon>Gloniaceae</taxon>
        <taxon>Glonium</taxon>
    </lineage>
</organism>
<feature type="compositionally biased region" description="Polar residues" evidence="1">
    <location>
        <begin position="75"/>
        <end position="89"/>
    </location>
</feature>
<evidence type="ECO:0000256" key="1">
    <source>
        <dbReference type="SAM" id="MobiDB-lite"/>
    </source>
</evidence>
<accession>A0A8E2JS07</accession>